<dbReference type="GO" id="GO:0003684">
    <property type="term" value="F:damaged DNA binding"/>
    <property type="evidence" value="ECO:0007669"/>
    <property type="project" value="InterPro"/>
</dbReference>
<evidence type="ECO:0000259" key="10">
    <source>
        <dbReference type="SMART" id="SM01031"/>
    </source>
</evidence>
<evidence type="ECO:0000256" key="8">
    <source>
        <dbReference type="SAM" id="MobiDB-lite"/>
    </source>
</evidence>
<feature type="domain" description="Rad4 beta-hairpin" evidence="9">
    <location>
        <begin position="957"/>
        <end position="1009"/>
    </location>
</feature>
<feature type="compositionally biased region" description="Polar residues" evidence="8">
    <location>
        <begin position="618"/>
        <end position="629"/>
    </location>
</feature>
<reference evidence="12" key="1">
    <citation type="submission" date="2020-11" db="EMBL/GenBank/DDBJ databases">
        <authorList>
            <person name="Whiteford S."/>
        </authorList>
    </citation>
    <scope>NUCLEOTIDE SEQUENCE</scope>
</reference>
<dbReference type="InterPro" id="IPR018327">
    <property type="entry name" value="BHD_2"/>
</dbReference>
<dbReference type="SMART" id="SM01030">
    <property type="entry name" value="BHD_1"/>
    <property type="match status" value="1"/>
</dbReference>
<feature type="compositionally biased region" description="Basic and acidic residues" evidence="8">
    <location>
        <begin position="652"/>
        <end position="666"/>
    </location>
</feature>
<keyword evidence="3" id="KW-0597">Phosphoprotein</keyword>
<comment type="similarity">
    <text evidence="2">Belongs to the XPC family.</text>
</comment>
<feature type="compositionally biased region" description="Basic residues" evidence="8">
    <location>
        <begin position="515"/>
        <end position="524"/>
    </location>
</feature>
<keyword evidence="4" id="KW-0227">DNA damage</keyword>
<dbReference type="Proteomes" id="UP000653454">
    <property type="component" value="Unassembled WGS sequence"/>
</dbReference>
<feature type="compositionally biased region" description="Low complexity" evidence="8">
    <location>
        <begin position="147"/>
        <end position="158"/>
    </location>
</feature>
<dbReference type="PANTHER" id="PTHR12135">
    <property type="entry name" value="DNA REPAIR PROTEIN XP-C / RAD4"/>
    <property type="match status" value="1"/>
</dbReference>
<evidence type="ECO:0000313" key="13">
    <source>
        <dbReference type="Proteomes" id="UP000653454"/>
    </source>
</evidence>
<feature type="region of interest" description="Disordered" evidence="8">
    <location>
        <begin position="1302"/>
        <end position="1325"/>
    </location>
</feature>
<gene>
    <name evidence="12" type="ORF">PLXY2_LOCUS638</name>
</gene>
<dbReference type="InterPro" id="IPR018326">
    <property type="entry name" value="Rad4_beta-hairpin_dom1"/>
</dbReference>
<feature type="region of interest" description="Disordered" evidence="8">
    <location>
        <begin position="448"/>
        <end position="490"/>
    </location>
</feature>
<feature type="compositionally biased region" description="Basic residues" evidence="8">
    <location>
        <begin position="1312"/>
        <end position="1325"/>
    </location>
</feature>
<feature type="compositionally biased region" description="Polar residues" evidence="8">
    <location>
        <begin position="590"/>
        <end position="604"/>
    </location>
</feature>
<dbReference type="InterPro" id="IPR004583">
    <property type="entry name" value="DNA_repair_Rad4"/>
</dbReference>
<dbReference type="Gene3D" id="2.20.20.110">
    <property type="entry name" value="Rad4, beta-hairpin domain BHD1"/>
    <property type="match status" value="1"/>
</dbReference>
<evidence type="ECO:0000256" key="6">
    <source>
        <dbReference type="ARBA" id="ARBA00023204"/>
    </source>
</evidence>
<dbReference type="InterPro" id="IPR018325">
    <property type="entry name" value="Rad4/PNGase_transGLS-fold"/>
</dbReference>
<dbReference type="Gene3D" id="3.30.70.2460">
    <property type="entry name" value="Rad4, beta-hairpin domain BHD3"/>
    <property type="match status" value="1"/>
</dbReference>
<feature type="compositionally biased region" description="Basic and acidic residues" evidence="8">
    <location>
        <begin position="741"/>
        <end position="770"/>
    </location>
</feature>
<evidence type="ECO:0000256" key="7">
    <source>
        <dbReference type="ARBA" id="ARBA00023242"/>
    </source>
</evidence>
<dbReference type="Pfam" id="PF03835">
    <property type="entry name" value="Rad4"/>
    <property type="match status" value="1"/>
</dbReference>
<evidence type="ECO:0000259" key="9">
    <source>
        <dbReference type="SMART" id="SM01030"/>
    </source>
</evidence>
<sequence length="1325" mass="149770">MNTRKKAIKTVYKEDDDSDADAGLDFSDSGSEAEISEPPSSDDADLPSDAHSSADEFATTNKPVKTPQKKHRTEVSKARTVPVARKTKFAKSFISKIRPNTASSEEDEGDNNKQTFSVKNLTEEDKLLPSILKLSDSESSDDDSPKASTSINNTASSSYLSQNYESDSDKEQVEYQDVWAKNLKESEEVAKKAFKELAQRESQMQLTKDSVEKYLKAKDVSMEVECDVKDLLAQGEEAAPATKKNKIKKKKADSDSEMEDWEEVNEAKAIPQQGIQLIVDFPDGCSRKSKKLDVEMMMKRKINRVKKENQVHMHKVHVLCWLGHGNYVSRVLNDQDILSAVLTLLPSEGCYPGPRIDMKYVEQITTWYKNKLTLKQDKHEDKYRPKAPPLKEMLLAHVKNKTVTAKKYLVFIFVSLLRALGLQCRVMFNFVTLPLKPPASELCSLATKPKDKADTTTKDKKTPVKKEKTTKSTKSKKAIPQVDGNYDLSDSDFDSIDDEYENIMQIDGNDDTKVIRTRSGRSAKSKMDTAKENEDVSPPKRSKLDPATEIDKLKVPVKRNRSEKPASGKVPANSNKKGVKPSESIKLETNKTTANKKPSPQKTVNTKKDVKANESTKLEINNTTENNKPSPRKTRSKAQPNHSKSTAKPLPKKPEIKITNENKEEVCSEYFESTTAKPIKKLSLSRNRSQTSTPQETKDTDKLKVDTTKAKSRTKSAPGTAVEKSKYFSSPDSKKPSRQMSKKEKVLEDAQRVSHRDLQRKGKPVGDVKGDLIDIIKSRVQEAKVDAKKGIVKGKVKKESEGEDSDYLPEEPPKRRNSDSDGDFKPCKISPRPAVKKKIDRRVLSSEEPEQKNKIDVWCEVFVEELEQWVPVDVVRAKVHCAEELYKAATHPAAYIVGWDNNNYLKDLTRRYVPHFNTVTLKQRVSQDWWGEATRPWKGPKSARDRNEDSQLDRMQLEAPLPKTVSEYKNHPLYALKRHLLKFEAIYPPDAATLGFVRGEPVYARDCVFVCRSRDTWLKEAKVVRPKEQPYKIVKARPKWDKLSNRMISDIPLEVFGPWQVSDYEPPTAAGGVVPRNAYGNVELFKLCMLPKGTAHVRSLSNRMISDIPLEVFGPWQVMDYEPPTAAGGVVPRNAYGNVELFKLCMLPKGTAHLSHRMISDIPLEVFGPWQVSDYEPPTAAGDVVPRNAYGNVELFKLCMLPKGTAHVRLPGLNKVAKKLNIDCAPAMTGFDYNGGYSHPVYDGYVVCKEFEEIITEAWLMDQEDQERRENEKMEARVYGNWKKLIKGLLIRERLKHKYGFEEPSTSTEVKKKAKGPKLVVKKRN</sequence>
<evidence type="ECO:0000256" key="1">
    <source>
        <dbReference type="ARBA" id="ARBA00004123"/>
    </source>
</evidence>
<keyword evidence="5" id="KW-0238">DNA-binding</keyword>
<dbReference type="GO" id="GO:0005737">
    <property type="term" value="C:cytoplasm"/>
    <property type="evidence" value="ECO:0007669"/>
    <property type="project" value="TreeGrafter"/>
</dbReference>
<feature type="compositionally biased region" description="Basic and acidic residues" evidence="8">
    <location>
        <begin position="811"/>
        <end position="826"/>
    </location>
</feature>
<protein>
    <submittedName>
        <fullName evidence="12">(diamondback moth) hypothetical protein</fullName>
    </submittedName>
</protein>
<feature type="compositionally biased region" description="Polar residues" evidence="8">
    <location>
        <begin position="637"/>
        <end position="646"/>
    </location>
</feature>
<organism evidence="12 13">
    <name type="scientific">Plutella xylostella</name>
    <name type="common">Diamondback moth</name>
    <name type="synonym">Plutella maculipennis</name>
    <dbReference type="NCBI Taxonomy" id="51655"/>
    <lineage>
        <taxon>Eukaryota</taxon>
        <taxon>Metazoa</taxon>
        <taxon>Ecdysozoa</taxon>
        <taxon>Arthropoda</taxon>
        <taxon>Hexapoda</taxon>
        <taxon>Insecta</taxon>
        <taxon>Pterygota</taxon>
        <taxon>Neoptera</taxon>
        <taxon>Endopterygota</taxon>
        <taxon>Lepidoptera</taxon>
        <taxon>Glossata</taxon>
        <taxon>Ditrysia</taxon>
        <taxon>Yponomeutoidea</taxon>
        <taxon>Plutellidae</taxon>
        <taxon>Plutella</taxon>
    </lineage>
</organism>
<feature type="domain" description="Rad4 beta-hairpin" evidence="11">
    <location>
        <begin position="1185"/>
        <end position="1259"/>
    </location>
</feature>
<dbReference type="InterPro" id="IPR042488">
    <property type="entry name" value="Rad4_BHD3_sf"/>
</dbReference>
<dbReference type="FunFam" id="2.20.20.110:FF:000001">
    <property type="entry name" value="DNA repair protein complementing XP-C cells"/>
    <property type="match status" value="1"/>
</dbReference>
<dbReference type="GO" id="GO:0006298">
    <property type="term" value="P:mismatch repair"/>
    <property type="evidence" value="ECO:0007669"/>
    <property type="project" value="TreeGrafter"/>
</dbReference>
<dbReference type="SMART" id="SM01031">
    <property type="entry name" value="BHD_2"/>
    <property type="match status" value="1"/>
</dbReference>
<comment type="subcellular location">
    <subcellularLocation>
        <location evidence="1">Nucleus</location>
    </subcellularLocation>
</comment>
<proteinExistence type="inferred from homology"/>
<dbReference type="PANTHER" id="PTHR12135:SF0">
    <property type="entry name" value="DNA REPAIR PROTEIN COMPLEMENTING XP-C CELLS"/>
    <property type="match status" value="1"/>
</dbReference>
<feature type="domain" description="Rad4 beta-hairpin" evidence="11">
    <location>
        <begin position="1074"/>
        <end position="1146"/>
    </location>
</feature>
<dbReference type="SMART" id="SM01032">
    <property type="entry name" value="BHD_3"/>
    <property type="match status" value="2"/>
</dbReference>
<dbReference type="Gene3D" id="3.90.260.10">
    <property type="entry name" value="Transglutaminase-like"/>
    <property type="match status" value="2"/>
</dbReference>
<dbReference type="Pfam" id="PF10405">
    <property type="entry name" value="BHD_3"/>
    <property type="match status" value="3"/>
</dbReference>
<dbReference type="EMBL" id="CAJHNJ030000002">
    <property type="protein sequence ID" value="CAG9091854.1"/>
    <property type="molecule type" value="Genomic_DNA"/>
</dbReference>
<dbReference type="FunFam" id="3.30.70.2460:FF:000001">
    <property type="entry name" value="DNA repair protein Rad4 family"/>
    <property type="match status" value="1"/>
</dbReference>
<accession>A0A8S4D7E9</accession>
<evidence type="ECO:0000256" key="2">
    <source>
        <dbReference type="ARBA" id="ARBA00009525"/>
    </source>
</evidence>
<feature type="domain" description="Rad4 beta-hairpin" evidence="10">
    <location>
        <begin position="1011"/>
        <end position="1067"/>
    </location>
</feature>
<name>A0A8S4D7E9_PLUXY</name>
<feature type="compositionally biased region" description="Basic and acidic residues" evidence="8">
    <location>
        <begin position="696"/>
        <end position="709"/>
    </location>
</feature>
<feature type="compositionally biased region" description="Basic and acidic residues" evidence="8">
    <location>
        <begin position="448"/>
        <end position="470"/>
    </location>
</feature>
<feature type="compositionally biased region" description="Polar residues" evidence="8">
    <location>
        <begin position="684"/>
        <end position="695"/>
    </location>
</feature>
<dbReference type="GO" id="GO:0003697">
    <property type="term" value="F:single-stranded DNA binding"/>
    <property type="evidence" value="ECO:0007669"/>
    <property type="project" value="TreeGrafter"/>
</dbReference>
<evidence type="ECO:0000256" key="5">
    <source>
        <dbReference type="ARBA" id="ARBA00023125"/>
    </source>
</evidence>
<keyword evidence="7" id="KW-0539">Nucleus</keyword>
<feature type="region of interest" description="Disordered" evidence="8">
    <location>
        <begin position="511"/>
        <end position="770"/>
    </location>
</feature>
<feature type="compositionally biased region" description="Basic and acidic residues" evidence="8">
    <location>
        <begin position="525"/>
        <end position="566"/>
    </location>
</feature>
<dbReference type="InterPro" id="IPR036985">
    <property type="entry name" value="Transglutaminase-like_sf"/>
</dbReference>
<keyword evidence="13" id="KW-1185">Reference proteome</keyword>
<dbReference type="InterPro" id="IPR018328">
    <property type="entry name" value="Rad4_beta-hairpin_dom3"/>
</dbReference>
<dbReference type="SUPFAM" id="SSF54001">
    <property type="entry name" value="Cysteine proteinases"/>
    <property type="match status" value="1"/>
</dbReference>
<keyword evidence="6" id="KW-0234">DNA repair</keyword>
<dbReference type="GO" id="GO:0006289">
    <property type="term" value="P:nucleotide-excision repair"/>
    <property type="evidence" value="ECO:0007669"/>
    <property type="project" value="InterPro"/>
</dbReference>
<evidence type="ECO:0000256" key="4">
    <source>
        <dbReference type="ARBA" id="ARBA00022763"/>
    </source>
</evidence>
<feature type="compositionally biased region" description="Basic and acidic residues" evidence="8">
    <location>
        <begin position="606"/>
        <end position="617"/>
    </location>
</feature>
<comment type="caution">
    <text evidence="12">The sequence shown here is derived from an EMBL/GenBank/DDBJ whole genome shotgun (WGS) entry which is preliminary data.</text>
</comment>
<dbReference type="GO" id="GO:0071942">
    <property type="term" value="C:XPC complex"/>
    <property type="evidence" value="ECO:0007669"/>
    <property type="project" value="TreeGrafter"/>
</dbReference>
<evidence type="ECO:0000313" key="12">
    <source>
        <dbReference type="EMBL" id="CAG9091854.1"/>
    </source>
</evidence>
<evidence type="ECO:0000256" key="3">
    <source>
        <dbReference type="ARBA" id="ARBA00022553"/>
    </source>
</evidence>
<evidence type="ECO:0000259" key="11">
    <source>
        <dbReference type="SMART" id="SM01032"/>
    </source>
</evidence>
<dbReference type="GO" id="GO:0000111">
    <property type="term" value="C:nucleotide-excision repair factor 2 complex"/>
    <property type="evidence" value="ECO:0007669"/>
    <property type="project" value="TreeGrafter"/>
</dbReference>
<feature type="region of interest" description="Disordered" evidence="8">
    <location>
        <begin position="796"/>
        <end position="831"/>
    </location>
</feature>
<feature type="region of interest" description="Disordered" evidence="8">
    <location>
        <begin position="1"/>
        <end position="172"/>
    </location>
</feature>
<dbReference type="Pfam" id="PF10403">
    <property type="entry name" value="BHD_1"/>
    <property type="match status" value="1"/>
</dbReference>
<dbReference type="InterPro" id="IPR038765">
    <property type="entry name" value="Papain-like_cys_pep_sf"/>
</dbReference>